<name>A0AAE1IZ82_9FABA</name>
<dbReference type="Gene3D" id="3.90.70.10">
    <property type="entry name" value="Cysteine proteinases"/>
    <property type="match status" value="1"/>
</dbReference>
<comment type="similarity">
    <text evidence="1">Belongs to the peptidase C1 family.</text>
</comment>
<dbReference type="SUPFAM" id="SSF54001">
    <property type="entry name" value="Cysteine proteinases"/>
    <property type="match status" value="1"/>
</dbReference>
<evidence type="ECO:0000256" key="5">
    <source>
        <dbReference type="ARBA" id="ARBA00023157"/>
    </source>
</evidence>
<keyword evidence="2" id="KW-0645">Protease</keyword>
<dbReference type="EMBL" id="JAWXYG010000011">
    <property type="protein sequence ID" value="KAK4259622.1"/>
    <property type="molecule type" value="Genomic_DNA"/>
</dbReference>
<evidence type="ECO:0000256" key="1">
    <source>
        <dbReference type="ARBA" id="ARBA00008455"/>
    </source>
</evidence>
<dbReference type="CDD" id="cd02248">
    <property type="entry name" value="Peptidase_C1A"/>
    <property type="match status" value="1"/>
</dbReference>
<protein>
    <submittedName>
        <fullName evidence="10">Uncharacterized protein</fullName>
    </submittedName>
</protein>
<gene>
    <name evidence="10" type="ORF">QN277_005934</name>
</gene>
<dbReference type="Pfam" id="PF08246">
    <property type="entry name" value="Inhibitor_I29"/>
    <property type="match status" value="1"/>
</dbReference>
<dbReference type="Pfam" id="PF00112">
    <property type="entry name" value="Peptidase_C1"/>
    <property type="match status" value="1"/>
</dbReference>
<sequence>MSSLVTNLLILFLVWYGSVCPTSSVPYEYSISNLDLDKFTSEKEVFHLFQIWKKENEREYQTLEEEAARFQIFKSNLKYVREKNAKRKSPNNSRLALNKFSDMSYEEFSKIYLHDEIENPIMEGNNSKMILNDASCPNAPSSWDWRTKGAVTYVKDQGQCGGCWAFSATGAIEGITQIVSKWLPDLSEQQLISCDTSNNGCNGGRYSRAFQYVIDNGGITSEAQYPYTADNSSCNSAWCQNIITTIDGYNYWYHTPISESSLRCFVYSQPVSVSLYASAEFKSYAGGIFKGDDCLDNGSCKHNHAVLIVGYGSSDDGEDYWIVKNSWGADWGEQGYILIKRNTGSTPGVCNINCSGAYPTKGNNEIPALKVATSI</sequence>
<dbReference type="InterPro" id="IPR000668">
    <property type="entry name" value="Peptidase_C1A_C"/>
</dbReference>
<evidence type="ECO:0000256" key="4">
    <source>
        <dbReference type="ARBA" id="ARBA00022807"/>
    </source>
</evidence>
<keyword evidence="4" id="KW-0788">Thiol protease</keyword>
<feature type="domain" description="Peptidase C1A papain C-terminal" evidence="8">
    <location>
        <begin position="139"/>
        <end position="360"/>
    </location>
</feature>
<proteinExistence type="inferred from homology"/>
<evidence type="ECO:0000256" key="6">
    <source>
        <dbReference type="ARBA" id="ARBA00023180"/>
    </source>
</evidence>
<dbReference type="PROSITE" id="PS00640">
    <property type="entry name" value="THIOL_PROTEASE_ASN"/>
    <property type="match status" value="1"/>
</dbReference>
<keyword evidence="5" id="KW-1015">Disulfide bond</keyword>
<dbReference type="InterPro" id="IPR000169">
    <property type="entry name" value="Pept_cys_AS"/>
</dbReference>
<feature type="domain" description="Cathepsin propeptide inhibitor" evidence="9">
    <location>
        <begin position="49"/>
        <end position="108"/>
    </location>
</feature>
<dbReference type="GO" id="GO:0008234">
    <property type="term" value="F:cysteine-type peptidase activity"/>
    <property type="evidence" value="ECO:0007669"/>
    <property type="project" value="UniProtKB-KW"/>
</dbReference>
<organism evidence="10 11">
    <name type="scientific">Acacia crassicarpa</name>
    <name type="common">northern wattle</name>
    <dbReference type="NCBI Taxonomy" id="499986"/>
    <lineage>
        <taxon>Eukaryota</taxon>
        <taxon>Viridiplantae</taxon>
        <taxon>Streptophyta</taxon>
        <taxon>Embryophyta</taxon>
        <taxon>Tracheophyta</taxon>
        <taxon>Spermatophyta</taxon>
        <taxon>Magnoliopsida</taxon>
        <taxon>eudicotyledons</taxon>
        <taxon>Gunneridae</taxon>
        <taxon>Pentapetalae</taxon>
        <taxon>rosids</taxon>
        <taxon>fabids</taxon>
        <taxon>Fabales</taxon>
        <taxon>Fabaceae</taxon>
        <taxon>Caesalpinioideae</taxon>
        <taxon>mimosoid clade</taxon>
        <taxon>Acacieae</taxon>
        <taxon>Acacia</taxon>
    </lineage>
</organism>
<dbReference type="PANTHER" id="PTHR12411">
    <property type="entry name" value="CYSTEINE PROTEASE FAMILY C1-RELATED"/>
    <property type="match status" value="1"/>
</dbReference>
<evidence type="ECO:0000256" key="7">
    <source>
        <dbReference type="SAM" id="SignalP"/>
    </source>
</evidence>
<keyword evidence="6" id="KW-0325">Glycoprotein</keyword>
<evidence type="ECO:0000313" key="11">
    <source>
        <dbReference type="Proteomes" id="UP001293593"/>
    </source>
</evidence>
<evidence type="ECO:0000256" key="3">
    <source>
        <dbReference type="ARBA" id="ARBA00022801"/>
    </source>
</evidence>
<dbReference type="GO" id="GO:0006508">
    <property type="term" value="P:proteolysis"/>
    <property type="evidence" value="ECO:0007669"/>
    <property type="project" value="UniProtKB-KW"/>
</dbReference>
<keyword evidence="7" id="KW-0732">Signal</keyword>
<evidence type="ECO:0000259" key="9">
    <source>
        <dbReference type="SMART" id="SM00848"/>
    </source>
</evidence>
<comment type="caution">
    <text evidence="10">The sequence shown here is derived from an EMBL/GenBank/DDBJ whole genome shotgun (WGS) entry which is preliminary data.</text>
</comment>
<accession>A0AAE1IZ82</accession>
<dbReference type="PRINTS" id="PR00705">
    <property type="entry name" value="PAPAIN"/>
</dbReference>
<evidence type="ECO:0000313" key="10">
    <source>
        <dbReference type="EMBL" id="KAK4259622.1"/>
    </source>
</evidence>
<dbReference type="Proteomes" id="UP001293593">
    <property type="component" value="Unassembled WGS sequence"/>
</dbReference>
<dbReference type="SMART" id="SM00645">
    <property type="entry name" value="Pept_C1"/>
    <property type="match status" value="1"/>
</dbReference>
<dbReference type="PROSITE" id="PS00139">
    <property type="entry name" value="THIOL_PROTEASE_CYS"/>
    <property type="match status" value="1"/>
</dbReference>
<dbReference type="InterPro" id="IPR013201">
    <property type="entry name" value="Prot_inhib_I29"/>
</dbReference>
<keyword evidence="3" id="KW-0378">Hydrolase</keyword>
<dbReference type="InterPro" id="IPR038765">
    <property type="entry name" value="Papain-like_cys_pep_sf"/>
</dbReference>
<feature type="chain" id="PRO_5042076118" evidence="7">
    <location>
        <begin position="25"/>
        <end position="375"/>
    </location>
</feature>
<dbReference type="SMART" id="SM00848">
    <property type="entry name" value="Inhibitor_I29"/>
    <property type="match status" value="1"/>
</dbReference>
<evidence type="ECO:0000256" key="2">
    <source>
        <dbReference type="ARBA" id="ARBA00022670"/>
    </source>
</evidence>
<dbReference type="InterPro" id="IPR013128">
    <property type="entry name" value="Peptidase_C1A"/>
</dbReference>
<dbReference type="InterPro" id="IPR039417">
    <property type="entry name" value="Peptidase_C1A_papain-like"/>
</dbReference>
<reference evidence="10" key="1">
    <citation type="submission" date="2023-10" db="EMBL/GenBank/DDBJ databases">
        <title>Chromosome-level genome of the transformable northern wattle, Acacia crassicarpa.</title>
        <authorList>
            <person name="Massaro I."/>
            <person name="Sinha N.R."/>
            <person name="Poethig S."/>
            <person name="Leichty A.R."/>
        </authorList>
    </citation>
    <scope>NUCLEOTIDE SEQUENCE</scope>
    <source>
        <strain evidence="10">Acra3RX</strain>
        <tissue evidence="10">Leaf</tissue>
    </source>
</reference>
<dbReference type="FunFam" id="3.90.70.10:FF:000332">
    <property type="entry name" value="Cathepsin L1"/>
    <property type="match status" value="1"/>
</dbReference>
<dbReference type="AlphaFoldDB" id="A0AAE1IZ82"/>
<feature type="signal peptide" evidence="7">
    <location>
        <begin position="1"/>
        <end position="24"/>
    </location>
</feature>
<dbReference type="InterPro" id="IPR025661">
    <property type="entry name" value="Pept_asp_AS"/>
</dbReference>
<evidence type="ECO:0000259" key="8">
    <source>
        <dbReference type="SMART" id="SM00645"/>
    </source>
</evidence>
<keyword evidence="11" id="KW-1185">Reference proteome</keyword>